<keyword evidence="5 10" id="KW-0256">Endoplasmic reticulum</keyword>
<feature type="transmembrane region" description="Helical" evidence="12">
    <location>
        <begin position="476"/>
        <end position="495"/>
    </location>
</feature>
<feature type="transmembrane region" description="Helical" evidence="12">
    <location>
        <begin position="417"/>
        <end position="441"/>
    </location>
</feature>
<evidence type="ECO:0000256" key="7">
    <source>
        <dbReference type="ARBA" id="ARBA00023136"/>
    </source>
</evidence>
<dbReference type="PANTHER" id="PTHR10408">
    <property type="entry name" value="STEROL O-ACYLTRANSFERASE"/>
    <property type="match status" value="1"/>
</dbReference>
<dbReference type="GO" id="GO:0034737">
    <property type="term" value="F:ergosterol O-acyltransferase activity"/>
    <property type="evidence" value="ECO:0007669"/>
    <property type="project" value="TreeGrafter"/>
</dbReference>
<keyword evidence="3 10" id="KW-0808">Transferase</keyword>
<evidence type="ECO:0000256" key="1">
    <source>
        <dbReference type="ARBA" id="ARBA00004477"/>
    </source>
</evidence>
<keyword evidence="8 10" id="KW-0012">Acyltransferase</keyword>
<dbReference type="PIRSF" id="PIRSF000439">
    <property type="entry name" value="Oat_ACAT_DAG_ARE"/>
    <property type="match status" value="1"/>
</dbReference>
<evidence type="ECO:0000256" key="5">
    <source>
        <dbReference type="ARBA" id="ARBA00022824"/>
    </source>
</evidence>
<reference evidence="14" key="1">
    <citation type="submission" date="2016-11" db="EMBL/GenBank/DDBJ databases">
        <authorList>
            <person name="Guldener U."/>
        </authorList>
    </citation>
    <scope>NUCLEOTIDE SEQUENCE [LARGE SCALE GENOMIC DNA]</scope>
</reference>
<keyword evidence="4 12" id="KW-0812">Transmembrane</keyword>
<evidence type="ECO:0000256" key="8">
    <source>
        <dbReference type="ARBA" id="ARBA00023315"/>
    </source>
</evidence>
<feature type="transmembrane region" description="Helical" evidence="12">
    <location>
        <begin position="153"/>
        <end position="174"/>
    </location>
</feature>
<evidence type="ECO:0000313" key="14">
    <source>
        <dbReference type="Proteomes" id="UP000183365"/>
    </source>
</evidence>
<evidence type="ECO:0000256" key="2">
    <source>
        <dbReference type="ARBA" id="ARBA00009010"/>
    </source>
</evidence>
<feature type="active site" evidence="11">
    <location>
        <position position="434"/>
    </location>
</feature>
<evidence type="ECO:0000256" key="12">
    <source>
        <dbReference type="SAM" id="Phobius"/>
    </source>
</evidence>
<name>A0A1L0CPH1_9ASCO</name>
<feature type="transmembrane region" description="Helical" evidence="12">
    <location>
        <begin position="290"/>
        <end position="310"/>
    </location>
</feature>
<dbReference type="OrthoDB" id="10039049at2759"/>
<dbReference type="EMBL" id="FQNF01000048">
    <property type="protein sequence ID" value="SGZ40361.1"/>
    <property type="molecule type" value="Genomic_DNA"/>
</dbReference>
<dbReference type="InterPro" id="IPR014371">
    <property type="entry name" value="Oat_ACAT_DAG_ARE"/>
</dbReference>
<dbReference type="VEuPathDB" id="FungiDB:HGUI_02561"/>
<accession>A0A1L0CPH1</accession>
<evidence type="ECO:0000256" key="6">
    <source>
        <dbReference type="ARBA" id="ARBA00022989"/>
    </source>
</evidence>
<evidence type="ECO:0000256" key="3">
    <source>
        <dbReference type="ARBA" id="ARBA00022679"/>
    </source>
</evidence>
<comment type="function">
    <text evidence="9">Sterol O-acyltransferase that catalyzes the formation of stery esters.</text>
</comment>
<keyword evidence="14" id="KW-1185">Reference proteome</keyword>
<evidence type="ECO:0000256" key="11">
    <source>
        <dbReference type="PIRSR" id="PIRSR000439-1"/>
    </source>
</evidence>
<comment type="subcellular location">
    <subcellularLocation>
        <location evidence="1 10">Endoplasmic reticulum membrane</location>
        <topology evidence="1 10">Multi-pass membrane protein</topology>
    </subcellularLocation>
</comment>
<sequence>MSKKSDVIDKNNHLKLQYDDIKFKAQSTILDSYISVNNTKFTGPIVKKYNKKSLSYVEPDTDDKLIQFSGFFVLGWMFVFFVIAKSFLQFYMMNKSDSQYFWENSTIWTFMLDNLPYVAFVDLLMYLSMFLCYPIIKRLKSNKSDRWLNKVKYLATGFEFTFFFSWMAIVYNLFPHNWITRIFLFLHSIVFLMKIHSYCFYNGFMSERLRDLVEAEKKLKDSPDDDELKTIIEYSKRELDNQKDESQNLKFPDNITLKNFFTFTTFPVVVYQIKYPRNERIRWSYVFEKIVAIFGIIFVMINIAEVFMYPTAVSLIDLNKSNESHKLLKLALLLTELIPSFITMYVIVWYLIWDAILNCIAELTRFADREFYADWWNSVTWDDFSKYWNVTVHKFLLRHVFHAFKNIKHKNTNKPKFSTFTSMFLTFFISSIFHEFAMFMMFKKKRYYIFVLQMAQIPLTYIHYKLFKNYPILANIYFWFSICVGPSLVCSLYLAY</sequence>
<proteinExistence type="inferred from homology"/>
<keyword evidence="6 12" id="KW-1133">Transmembrane helix</keyword>
<feature type="transmembrane region" description="Helical" evidence="12">
    <location>
        <begin position="330"/>
        <end position="352"/>
    </location>
</feature>
<evidence type="ECO:0000313" key="13">
    <source>
        <dbReference type="EMBL" id="SGZ40361.1"/>
    </source>
</evidence>
<feature type="transmembrane region" description="Helical" evidence="12">
    <location>
        <begin position="180"/>
        <end position="201"/>
    </location>
</feature>
<evidence type="ECO:0000256" key="9">
    <source>
        <dbReference type="ARBA" id="ARBA00023568"/>
    </source>
</evidence>
<gene>
    <name evidence="13" type="ORF">HGUI_02561</name>
</gene>
<dbReference type="PANTHER" id="PTHR10408:SF23">
    <property type="entry name" value="STEROL O-ACYLTRANSFERASE 1-RELATED"/>
    <property type="match status" value="1"/>
</dbReference>
<dbReference type="Pfam" id="PF03062">
    <property type="entry name" value="MBOAT"/>
    <property type="match status" value="1"/>
</dbReference>
<protein>
    <recommendedName>
        <fullName evidence="10">O-acyltransferase</fullName>
    </recommendedName>
</protein>
<dbReference type="InterPro" id="IPR004299">
    <property type="entry name" value="MBOAT_fam"/>
</dbReference>
<dbReference type="GO" id="GO:0008204">
    <property type="term" value="P:ergosterol metabolic process"/>
    <property type="evidence" value="ECO:0007669"/>
    <property type="project" value="TreeGrafter"/>
</dbReference>
<keyword evidence="7 10" id="KW-0472">Membrane</keyword>
<organism evidence="13 14">
    <name type="scientific">Hanseniaspora guilliermondii</name>
    <dbReference type="NCBI Taxonomy" id="56406"/>
    <lineage>
        <taxon>Eukaryota</taxon>
        <taxon>Fungi</taxon>
        <taxon>Dikarya</taxon>
        <taxon>Ascomycota</taxon>
        <taxon>Saccharomycotina</taxon>
        <taxon>Saccharomycetes</taxon>
        <taxon>Saccharomycodales</taxon>
        <taxon>Saccharomycodaceae</taxon>
        <taxon>Hanseniaspora</taxon>
    </lineage>
</organism>
<dbReference type="Proteomes" id="UP000183365">
    <property type="component" value="Unassembled WGS sequence"/>
</dbReference>
<dbReference type="GO" id="GO:0005789">
    <property type="term" value="C:endoplasmic reticulum membrane"/>
    <property type="evidence" value="ECO:0007669"/>
    <property type="project" value="UniProtKB-SubCell"/>
</dbReference>
<evidence type="ECO:0000256" key="10">
    <source>
        <dbReference type="PIRNR" id="PIRNR000439"/>
    </source>
</evidence>
<dbReference type="AlphaFoldDB" id="A0A1L0CPH1"/>
<feature type="transmembrane region" description="Helical" evidence="12">
    <location>
        <begin position="71"/>
        <end position="94"/>
    </location>
</feature>
<evidence type="ECO:0000256" key="4">
    <source>
        <dbReference type="ARBA" id="ARBA00022692"/>
    </source>
</evidence>
<comment type="similarity">
    <text evidence="2 10">Belongs to the membrane-bound acyltransferase family. Sterol o-acyltransferase subfamily.</text>
</comment>
<feature type="transmembrane region" description="Helical" evidence="12">
    <location>
        <begin position="114"/>
        <end position="133"/>
    </location>
</feature>